<feature type="binding site" evidence="3">
    <location>
        <position position="286"/>
    </location>
    <ligand>
        <name>phosphoenolpyruvate</name>
        <dbReference type="ChEBI" id="CHEBI:58702"/>
    </ligand>
</feature>
<feature type="binding site" evidence="3">
    <location>
        <position position="349"/>
    </location>
    <ligand>
        <name>Mn(2+)</name>
        <dbReference type="ChEBI" id="CHEBI:29035"/>
    </ligand>
</feature>
<protein>
    <recommendedName>
        <fullName evidence="4">Phospho-2-dehydro-3-deoxyheptonate aldolase</fullName>
        <ecNumber evidence="4">2.5.1.54</ecNumber>
    </recommendedName>
</protein>
<dbReference type="AlphaFoldDB" id="A0A9W6MSW7"/>
<feature type="binding site" evidence="3">
    <location>
        <begin position="263"/>
        <end position="264"/>
    </location>
    <ligand>
        <name>phosphoenolpyruvate</name>
        <dbReference type="ChEBI" id="CHEBI:58702"/>
    </ligand>
</feature>
<dbReference type="Gene3D" id="3.20.20.70">
    <property type="entry name" value="Aldolase class I"/>
    <property type="match status" value="1"/>
</dbReference>
<dbReference type="PANTHER" id="PTHR21337">
    <property type="entry name" value="PHOSPHO-2-DEHYDRO-3-DEOXYHEPTONATE ALDOLASE 1, 2"/>
    <property type="match status" value="1"/>
</dbReference>
<dbReference type="RefSeq" id="WP_204950820.1">
    <property type="nucleotide sequence ID" value="NZ_BSFF01000003.1"/>
</dbReference>
<gene>
    <name evidence="5" type="ORF">GCM10008170_26560</name>
    <name evidence="6" type="ORF">JOD31_002670</name>
</gene>
<comment type="caution">
    <text evidence="5">The sequence shown here is derived from an EMBL/GenBank/DDBJ whole genome shotgun (WGS) entry which is preliminary data.</text>
</comment>
<evidence type="ECO:0000313" key="6">
    <source>
        <dbReference type="EMBL" id="MBM7852428.1"/>
    </source>
</evidence>
<keyword evidence="3" id="KW-0464">Manganese</keyword>
<dbReference type="GO" id="GO:0003849">
    <property type="term" value="F:3-deoxy-7-phosphoheptulonate synthase activity"/>
    <property type="evidence" value="ECO:0007669"/>
    <property type="project" value="UniProtKB-EC"/>
</dbReference>
<organism evidence="5 8">
    <name type="scientific">Methylopila capsulata</name>
    <dbReference type="NCBI Taxonomy" id="61654"/>
    <lineage>
        <taxon>Bacteria</taxon>
        <taxon>Pseudomonadati</taxon>
        <taxon>Pseudomonadota</taxon>
        <taxon>Alphaproteobacteria</taxon>
        <taxon>Hyphomicrobiales</taxon>
        <taxon>Methylopilaceae</taxon>
        <taxon>Methylopila</taxon>
    </lineage>
</organism>
<dbReference type="EMBL" id="BSFF01000003">
    <property type="protein sequence ID" value="GLK56637.1"/>
    <property type="molecule type" value="Genomic_DNA"/>
</dbReference>
<comment type="catalytic activity">
    <reaction evidence="4">
        <text>D-erythrose 4-phosphate + phosphoenolpyruvate + H2O = 7-phospho-2-dehydro-3-deoxy-D-arabino-heptonate + phosphate</text>
        <dbReference type="Rhea" id="RHEA:14717"/>
        <dbReference type="ChEBI" id="CHEBI:15377"/>
        <dbReference type="ChEBI" id="CHEBI:16897"/>
        <dbReference type="ChEBI" id="CHEBI:43474"/>
        <dbReference type="ChEBI" id="CHEBI:58394"/>
        <dbReference type="ChEBI" id="CHEBI:58702"/>
        <dbReference type="EC" id="2.5.1.54"/>
    </reaction>
</comment>
<dbReference type="EC" id="2.5.1.54" evidence="4"/>
<evidence type="ECO:0000256" key="2">
    <source>
        <dbReference type="ARBA" id="ARBA00022679"/>
    </source>
</evidence>
<comment type="similarity">
    <text evidence="1 4">Belongs to the class-II DAHP synthase family.</text>
</comment>
<dbReference type="Proteomes" id="UP001143400">
    <property type="component" value="Unassembled WGS sequence"/>
</dbReference>
<dbReference type="InterPro" id="IPR013785">
    <property type="entry name" value="Aldolase_TIM"/>
</dbReference>
<reference evidence="6 7" key="2">
    <citation type="submission" date="2021-01" db="EMBL/GenBank/DDBJ databases">
        <title>Genomic Encyclopedia of Type Strains, Phase IV (KMG-IV): sequencing the most valuable type-strain genomes for metagenomic binning, comparative biology and taxonomic classification.</title>
        <authorList>
            <person name="Goeker M."/>
        </authorList>
    </citation>
    <scope>NUCLEOTIDE SEQUENCE [LARGE SCALE GENOMIC DNA]</scope>
    <source>
        <strain evidence="6 7">DSM 6130</strain>
    </source>
</reference>
<feature type="binding site" evidence="3">
    <location>
        <position position="108"/>
    </location>
    <ligand>
        <name>phosphoenolpyruvate</name>
        <dbReference type="ChEBI" id="CHEBI:58702"/>
    </ligand>
</feature>
<dbReference type="GO" id="GO:0009073">
    <property type="term" value="P:aromatic amino acid family biosynthetic process"/>
    <property type="evidence" value="ECO:0007669"/>
    <property type="project" value="InterPro"/>
</dbReference>
<accession>A0A9W6MSW7</accession>
<dbReference type="SUPFAM" id="SSF51569">
    <property type="entry name" value="Aldolase"/>
    <property type="match status" value="1"/>
</dbReference>
<sequence>MAYHWSPDSWRSKRARQMPTYADRGALERTEHGLKSRLPLVSIAETRRLKSQLARVAAGEAYLLQGGDCAESFSECDAECLRATVATLMQMSAALTLGALAPVVKIGRLAGQFAKPRSEATEVRDGVELPSYRGDIVNDAAFSQDARDADPSRMLAAYAQSASTMNLVRSLSQSALADFTRMGASAWDAGRGDPDPVGARLSETAAFMSAAGLIAGPGLQMGMSDIYSSHDAVLLNYEEAMTRFDAESGDWYDASAHMLWIGERTRDPAEAHVEYLRGVGNPIGLKCSAALGGDELLKLIDILNPANEPGRLTLIVRMGAGAIEARLPALVRTVRSEGRAVVWASDPMHGNTIKLSNGMKTRPFDAVFAEASRFFEVLWSEGAHPGGLHLEMTGKDVTECTGGRRGVTEAMVPERYHTACDPRLNGSQSLELAIGVADQIKAEREARIAGALYASHRASRLQERVVA</sequence>
<comment type="cofactor">
    <cofactor evidence="3">
        <name>Mn(2+)</name>
        <dbReference type="ChEBI" id="CHEBI:29035"/>
    </cofactor>
    <cofactor evidence="3">
        <name>Co(2+)</name>
        <dbReference type="ChEBI" id="CHEBI:48828"/>
    </cofactor>
    <cofactor evidence="3">
        <name>Cd(2+)</name>
        <dbReference type="ChEBI" id="CHEBI:48775"/>
    </cofactor>
    <text evidence="3">Binds 1 divalent cation per subunit. The enzyme is active with manganese, cobalt or cadmium ions.</text>
</comment>
<evidence type="ECO:0000313" key="8">
    <source>
        <dbReference type="Proteomes" id="UP001143400"/>
    </source>
</evidence>
<keyword evidence="2 4" id="KW-0808">Transferase</keyword>
<dbReference type="InterPro" id="IPR002480">
    <property type="entry name" value="DAHP_synth_2"/>
</dbReference>
<proteinExistence type="inferred from homology"/>
<reference evidence="5" key="1">
    <citation type="journal article" date="2014" name="Int. J. Syst. Evol. Microbiol.">
        <title>Complete genome sequence of Corynebacterium casei LMG S-19264T (=DSM 44701T), isolated from a smear-ripened cheese.</title>
        <authorList>
            <consortium name="US DOE Joint Genome Institute (JGI-PGF)"/>
            <person name="Walter F."/>
            <person name="Albersmeier A."/>
            <person name="Kalinowski J."/>
            <person name="Ruckert C."/>
        </authorList>
    </citation>
    <scope>NUCLEOTIDE SEQUENCE</scope>
    <source>
        <strain evidence="5">VKM B-1606</strain>
    </source>
</reference>
<dbReference type="PANTHER" id="PTHR21337:SF0">
    <property type="entry name" value="PHOSPHO-2-DEHYDRO-3-DEOXYHEPTONATE ALDOLASE"/>
    <property type="match status" value="1"/>
</dbReference>
<evidence type="ECO:0000256" key="1">
    <source>
        <dbReference type="ARBA" id="ARBA00008911"/>
    </source>
</evidence>
<keyword evidence="3" id="KW-0170">Cobalt</keyword>
<dbReference type="Pfam" id="PF01474">
    <property type="entry name" value="DAHP_synth_2"/>
    <property type="match status" value="1"/>
</dbReference>
<feature type="binding site" evidence="3">
    <location>
        <position position="421"/>
    </location>
    <ligand>
        <name>Mn(2+)</name>
        <dbReference type="ChEBI" id="CHEBI:29035"/>
    </ligand>
</feature>
<name>A0A9W6MSW7_9HYPH</name>
<dbReference type="Proteomes" id="UP000758856">
    <property type="component" value="Unassembled WGS sequence"/>
</dbReference>
<evidence type="ECO:0000256" key="3">
    <source>
        <dbReference type="PIRSR" id="PIRSR602480-1"/>
    </source>
</evidence>
<evidence type="ECO:0000256" key="4">
    <source>
        <dbReference type="RuleBase" id="RU363071"/>
    </source>
</evidence>
<dbReference type="EMBL" id="JAFBCY010000003">
    <property type="protein sequence ID" value="MBM7852428.1"/>
    <property type="molecule type" value="Genomic_DNA"/>
</dbReference>
<evidence type="ECO:0000313" key="5">
    <source>
        <dbReference type="EMBL" id="GLK56637.1"/>
    </source>
</evidence>
<reference evidence="5" key="3">
    <citation type="submission" date="2023-01" db="EMBL/GenBank/DDBJ databases">
        <authorList>
            <person name="Sun Q."/>
            <person name="Evtushenko L."/>
        </authorList>
    </citation>
    <scope>NUCLEOTIDE SEQUENCE</scope>
    <source>
        <strain evidence="5">VKM B-1606</strain>
    </source>
</reference>
<keyword evidence="7" id="KW-1185">Reference proteome</keyword>
<evidence type="ECO:0000313" key="7">
    <source>
        <dbReference type="Proteomes" id="UP000758856"/>
    </source>
</evidence>
<feature type="binding site" evidence="3">
    <location>
        <position position="391"/>
    </location>
    <ligand>
        <name>Mn(2+)</name>
        <dbReference type="ChEBI" id="CHEBI:29035"/>
    </ligand>
</feature>
<feature type="binding site" evidence="3">
    <location>
        <position position="317"/>
    </location>
    <ligand>
        <name>phosphoenolpyruvate</name>
        <dbReference type="ChEBI" id="CHEBI:58702"/>
    </ligand>
</feature>
<feature type="binding site" evidence="3">
    <location>
        <position position="69"/>
    </location>
    <ligand>
        <name>Mn(2+)</name>
        <dbReference type="ChEBI" id="CHEBI:29035"/>
    </ligand>
</feature>
<keyword evidence="3" id="KW-0104">Cadmium</keyword>